<keyword evidence="12" id="KW-1185">Reference proteome</keyword>
<sequence length="207" mass="24053">MALTARKFTSFGIRDILSDKFETASKPLCESSCCQNCNELTNVSNIFLQSGKHFSPKSKEYQHTSRTVSVIQKTTEANYSRLKENHYDLEKCGKDDSATHGRRARTVYTRNQVKELEKIFHINHYVDLESRKSLSKRIGLEEDRIQVWFQNRRAKWRKTEKVWGSSSRMAEYGFYGAMVRYSKQLGKVKGPVLKTPEIMSKLKVIQI</sequence>
<proteinExistence type="inferred from homology"/>
<dbReference type="Pfam" id="PF00046">
    <property type="entry name" value="Homeodomain"/>
    <property type="match status" value="1"/>
</dbReference>
<dbReference type="CDD" id="cd00086">
    <property type="entry name" value="homeodomain"/>
    <property type="match status" value="1"/>
</dbReference>
<dbReference type="EMBL" id="CACRXK020001544">
    <property type="protein sequence ID" value="CAB3989749.1"/>
    <property type="molecule type" value="Genomic_DNA"/>
</dbReference>
<evidence type="ECO:0000313" key="12">
    <source>
        <dbReference type="Proteomes" id="UP001152795"/>
    </source>
</evidence>
<protein>
    <submittedName>
        <fullName evidence="11">Visual system homeobox 1 isoform X1</fullName>
    </submittedName>
</protein>
<gene>
    <name evidence="11" type="ORF">PACLA_8A078976</name>
</gene>
<name>A0A6S7GJI8_PARCT</name>
<dbReference type="InterPro" id="IPR017970">
    <property type="entry name" value="Homeobox_CS"/>
</dbReference>
<dbReference type="Proteomes" id="UP001152795">
    <property type="component" value="Unassembled WGS sequence"/>
</dbReference>
<keyword evidence="5 9" id="KW-0238">DNA-binding</keyword>
<evidence type="ECO:0000256" key="6">
    <source>
        <dbReference type="ARBA" id="ARBA00023155"/>
    </source>
</evidence>
<comment type="similarity">
    <text evidence="2">Belongs to the paired homeobox family.</text>
</comment>
<evidence type="ECO:0000256" key="1">
    <source>
        <dbReference type="ARBA" id="ARBA00004123"/>
    </source>
</evidence>
<dbReference type="PROSITE" id="PS50071">
    <property type="entry name" value="HOMEOBOX_2"/>
    <property type="match status" value="1"/>
</dbReference>
<dbReference type="InterPro" id="IPR001356">
    <property type="entry name" value="HD"/>
</dbReference>
<evidence type="ECO:0000256" key="2">
    <source>
        <dbReference type="ARBA" id="ARBA00005733"/>
    </source>
</evidence>
<dbReference type="InterPro" id="IPR009057">
    <property type="entry name" value="Homeodomain-like_sf"/>
</dbReference>
<dbReference type="SUPFAM" id="SSF46689">
    <property type="entry name" value="Homeodomain-like"/>
    <property type="match status" value="1"/>
</dbReference>
<evidence type="ECO:0000256" key="8">
    <source>
        <dbReference type="ARBA" id="ARBA00023242"/>
    </source>
</evidence>
<organism evidence="11 12">
    <name type="scientific">Paramuricea clavata</name>
    <name type="common">Red gorgonian</name>
    <name type="synonym">Violescent sea-whip</name>
    <dbReference type="NCBI Taxonomy" id="317549"/>
    <lineage>
        <taxon>Eukaryota</taxon>
        <taxon>Metazoa</taxon>
        <taxon>Cnidaria</taxon>
        <taxon>Anthozoa</taxon>
        <taxon>Octocorallia</taxon>
        <taxon>Malacalcyonacea</taxon>
        <taxon>Plexauridae</taxon>
        <taxon>Paramuricea</taxon>
    </lineage>
</organism>
<dbReference type="PROSITE" id="PS00027">
    <property type="entry name" value="HOMEOBOX_1"/>
    <property type="match status" value="1"/>
</dbReference>
<dbReference type="PANTHER" id="PTHR46892">
    <property type="entry name" value="VISUAL SYSTEM HOMEOBOX 2"/>
    <property type="match status" value="1"/>
</dbReference>
<comment type="subcellular location">
    <subcellularLocation>
        <location evidence="1 9 10">Nucleus</location>
    </subcellularLocation>
</comment>
<dbReference type="GO" id="GO:0005634">
    <property type="term" value="C:nucleus"/>
    <property type="evidence" value="ECO:0007669"/>
    <property type="project" value="UniProtKB-SubCell"/>
</dbReference>
<dbReference type="GO" id="GO:0000981">
    <property type="term" value="F:DNA-binding transcription factor activity, RNA polymerase II-specific"/>
    <property type="evidence" value="ECO:0007669"/>
    <property type="project" value="InterPro"/>
</dbReference>
<dbReference type="PROSITE" id="PS51496">
    <property type="entry name" value="CVC"/>
    <property type="match status" value="1"/>
</dbReference>
<comment type="caution">
    <text evidence="11">The sequence shown here is derived from an EMBL/GenBank/DDBJ whole genome shotgun (WGS) entry which is preliminary data.</text>
</comment>
<dbReference type="Gene3D" id="1.10.10.60">
    <property type="entry name" value="Homeodomain-like"/>
    <property type="match status" value="1"/>
</dbReference>
<dbReference type="InterPro" id="IPR023339">
    <property type="entry name" value="CVC"/>
</dbReference>
<keyword evidence="7" id="KW-0804">Transcription</keyword>
<feature type="DNA-binding region" description="Homeobox" evidence="9">
    <location>
        <begin position="101"/>
        <end position="160"/>
    </location>
</feature>
<evidence type="ECO:0000256" key="9">
    <source>
        <dbReference type="PROSITE-ProRule" id="PRU00108"/>
    </source>
</evidence>
<evidence type="ECO:0000256" key="7">
    <source>
        <dbReference type="ARBA" id="ARBA00023163"/>
    </source>
</evidence>
<evidence type="ECO:0000313" key="11">
    <source>
        <dbReference type="EMBL" id="CAB3989749.1"/>
    </source>
</evidence>
<keyword evidence="6 9" id="KW-0371">Homeobox</keyword>
<dbReference type="SMART" id="SM00389">
    <property type="entry name" value="HOX"/>
    <property type="match status" value="1"/>
</dbReference>
<evidence type="ECO:0000256" key="5">
    <source>
        <dbReference type="ARBA" id="ARBA00023125"/>
    </source>
</evidence>
<accession>A0A6S7GJI8</accession>
<reference evidence="11" key="1">
    <citation type="submission" date="2020-04" db="EMBL/GenBank/DDBJ databases">
        <authorList>
            <person name="Alioto T."/>
            <person name="Alioto T."/>
            <person name="Gomez Garrido J."/>
        </authorList>
    </citation>
    <scope>NUCLEOTIDE SEQUENCE</scope>
    <source>
        <strain evidence="11">A484AB</strain>
    </source>
</reference>
<dbReference type="OrthoDB" id="5982718at2759"/>
<evidence type="ECO:0000256" key="10">
    <source>
        <dbReference type="RuleBase" id="RU000682"/>
    </source>
</evidence>
<keyword evidence="8 9" id="KW-0539">Nucleus</keyword>
<dbReference type="GO" id="GO:1990837">
    <property type="term" value="F:sequence-specific double-stranded DNA binding"/>
    <property type="evidence" value="ECO:0007669"/>
    <property type="project" value="TreeGrafter"/>
</dbReference>
<dbReference type="InterPro" id="IPR052294">
    <property type="entry name" value="VSX_homeobox_regulators"/>
</dbReference>
<dbReference type="FunFam" id="1.10.10.60:FF:000679">
    <property type="entry name" value="Homeobox protein aristaless"/>
    <property type="match status" value="1"/>
</dbReference>
<evidence type="ECO:0000256" key="4">
    <source>
        <dbReference type="ARBA" id="ARBA00023015"/>
    </source>
</evidence>
<dbReference type="AlphaFoldDB" id="A0A6S7GJI8"/>
<evidence type="ECO:0000256" key="3">
    <source>
        <dbReference type="ARBA" id="ARBA00022473"/>
    </source>
</evidence>
<keyword evidence="3" id="KW-0217">Developmental protein</keyword>
<keyword evidence="4" id="KW-0805">Transcription regulation</keyword>
<dbReference type="PANTHER" id="PTHR46892:SF3">
    <property type="entry name" value="VISUAL SYSTEM HOMEOBOX 2"/>
    <property type="match status" value="1"/>
</dbReference>